<dbReference type="AlphaFoldDB" id="A0A2W2AK17"/>
<reference evidence="2 3" key="1">
    <citation type="submission" date="2018-06" db="EMBL/GenBank/DDBJ databases">
        <title>Mucibacter soli gen. nov., sp. nov., a new member of the family Chitinophagaceae producing mucin.</title>
        <authorList>
            <person name="Kim M.-K."/>
            <person name="Park S."/>
            <person name="Kim T.-S."/>
            <person name="Joung Y."/>
            <person name="Han J.-H."/>
            <person name="Kim S.B."/>
        </authorList>
    </citation>
    <scope>NUCLEOTIDE SEQUENCE [LARGE SCALE GENOMIC DNA]</scope>
    <source>
        <strain evidence="2 3">R1-15</strain>
    </source>
</reference>
<organism evidence="2 3">
    <name type="scientific">Taibaiella soli</name>
    <dbReference type="NCBI Taxonomy" id="1649169"/>
    <lineage>
        <taxon>Bacteria</taxon>
        <taxon>Pseudomonadati</taxon>
        <taxon>Bacteroidota</taxon>
        <taxon>Chitinophagia</taxon>
        <taxon>Chitinophagales</taxon>
        <taxon>Chitinophagaceae</taxon>
        <taxon>Taibaiella</taxon>
    </lineage>
</organism>
<dbReference type="InterPro" id="IPR049241">
    <property type="entry name" value="DUF6876"/>
</dbReference>
<evidence type="ECO:0000313" key="2">
    <source>
        <dbReference type="EMBL" id="PZF72590.1"/>
    </source>
</evidence>
<name>A0A2W2AK17_9BACT</name>
<sequence>MYANDQLTEYTCTEHYYKHLYGIVYTDGVRALCHQFECYWFLDLIVSYQPRLKDEEFQLWCLVRHEDESATVTCTDGNDKEMVRQQVDWTDFKATEAAVWVEFNVVLLPSEH</sequence>
<comment type="caution">
    <text evidence="2">The sequence shown here is derived from an EMBL/GenBank/DDBJ whole genome shotgun (WGS) entry which is preliminary data.</text>
</comment>
<proteinExistence type="predicted"/>
<protein>
    <recommendedName>
        <fullName evidence="1">DUF6876 domain-containing protein</fullName>
    </recommendedName>
</protein>
<dbReference type="RefSeq" id="WP_110999181.1">
    <property type="nucleotide sequence ID" value="NZ_QKTW01000017.1"/>
</dbReference>
<gene>
    <name evidence="2" type="ORF">DN068_12045</name>
</gene>
<feature type="domain" description="DUF6876" evidence="1">
    <location>
        <begin position="3"/>
        <end position="112"/>
    </location>
</feature>
<accession>A0A2W2AK17</accession>
<dbReference type="Pfam" id="PF21781">
    <property type="entry name" value="DUF6876"/>
    <property type="match status" value="1"/>
</dbReference>
<dbReference type="Proteomes" id="UP000248745">
    <property type="component" value="Unassembled WGS sequence"/>
</dbReference>
<dbReference type="EMBL" id="QKTW01000017">
    <property type="protein sequence ID" value="PZF72590.1"/>
    <property type="molecule type" value="Genomic_DNA"/>
</dbReference>
<evidence type="ECO:0000259" key="1">
    <source>
        <dbReference type="Pfam" id="PF21781"/>
    </source>
</evidence>
<keyword evidence="3" id="KW-1185">Reference proteome</keyword>
<dbReference type="OrthoDB" id="1255124at2"/>
<evidence type="ECO:0000313" key="3">
    <source>
        <dbReference type="Proteomes" id="UP000248745"/>
    </source>
</evidence>